<dbReference type="Proteomes" id="UP000197153">
    <property type="component" value="Chromosome 1"/>
</dbReference>
<dbReference type="InterPro" id="IPR001789">
    <property type="entry name" value="Sig_transdc_resp-reg_receiver"/>
</dbReference>
<protein>
    <recommendedName>
        <fullName evidence="3">Response regulatory domain-containing protein</fullName>
    </recommendedName>
</protein>
<organism evidence="4 5">
    <name type="scientific">Nitrospirillum viridazoti CBAmc</name>
    <dbReference type="NCBI Taxonomy" id="1441467"/>
    <lineage>
        <taxon>Bacteria</taxon>
        <taxon>Pseudomonadati</taxon>
        <taxon>Pseudomonadota</taxon>
        <taxon>Alphaproteobacteria</taxon>
        <taxon>Rhodospirillales</taxon>
        <taxon>Azospirillaceae</taxon>
        <taxon>Nitrospirillum</taxon>
        <taxon>Nitrospirillum viridazoti</taxon>
    </lineage>
</organism>
<feature type="modified residue" description="4-aspartylphosphate" evidence="2">
    <location>
        <position position="96"/>
    </location>
</feature>
<dbReference type="KEGG" id="nao:Y958_08540"/>
<keyword evidence="5" id="KW-1185">Reference proteome</keyword>
<evidence type="ECO:0000313" key="5">
    <source>
        <dbReference type="Proteomes" id="UP000197153"/>
    </source>
</evidence>
<accession>A0A248JQ40</accession>
<evidence type="ECO:0000259" key="3">
    <source>
        <dbReference type="PROSITE" id="PS50110"/>
    </source>
</evidence>
<evidence type="ECO:0000313" key="4">
    <source>
        <dbReference type="EMBL" id="ASG20852.1"/>
    </source>
</evidence>
<dbReference type="PROSITE" id="PS50110">
    <property type="entry name" value="RESPONSE_REGULATORY"/>
    <property type="match status" value="1"/>
</dbReference>
<dbReference type="PANTHER" id="PTHR44591">
    <property type="entry name" value="STRESS RESPONSE REGULATOR PROTEIN 1"/>
    <property type="match status" value="1"/>
</dbReference>
<feature type="domain" description="Response regulatory" evidence="3">
    <location>
        <begin position="46"/>
        <end position="160"/>
    </location>
</feature>
<sequence>MWVGPWQRRVLVFLATLTGCCAVRAEQTIDRELTQRSSTARHPRYRIVVVEDEALIALGLQQILLQQGHEVCALAASVEEAVEAVDHHRPDLVLMDVMLRGGDDGVEAAERIWKRFGIRSLFTSALDANILRNRAHSISLGFITKPYRAEDFQRSLETLSLA</sequence>
<name>A0A248JQ40_9PROT</name>
<dbReference type="Gene3D" id="3.40.50.2300">
    <property type="match status" value="1"/>
</dbReference>
<keyword evidence="1 2" id="KW-0597">Phosphoprotein</keyword>
<dbReference type="InterPro" id="IPR050595">
    <property type="entry name" value="Bact_response_regulator"/>
</dbReference>
<dbReference type="SMART" id="SM00448">
    <property type="entry name" value="REC"/>
    <property type="match status" value="1"/>
</dbReference>
<dbReference type="AlphaFoldDB" id="A0A248JQ40"/>
<dbReference type="SUPFAM" id="SSF52172">
    <property type="entry name" value="CheY-like"/>
    <property type="match status" value="1"/>
</dbReference>
<dbReference type="PANTHER" id="PTHR44591:SF3">
    <property type="entry name" value="RESPONSE REGULATORY DOMAIN-CONTAINING PROTEIN"/>
    <property type="match status" value="1"/>
</dbReference>
<gene>
    <name evidence="4" type="ORF">Y958_08540</name>
</gene>
<dbReference type="Pfam" id="PF00072">
    <property type="entry name" value="Response_reg"/>
    <property type="match status" value="1"/>
</dbReference>
<dbReference type="GO" id="GO:0000160">
    <property type="term" value="P:phosphorelay signal transduction system"/>
    <property type="evidence" value="ECO:0007669"/>
    <property type="project" value="InterPro"/>
</dbReference>
<reference evidence="4 5" key="1">
    <citation type="submission" date="2017-06" db="EMBL/GenBank/DDBJ databases">
        <title>Complete genome sequence of Nitrospirillum amazonense strain CBAmC, an endophytic nitrogen-fixing and plant growth-promoting bacterium, isolated from sugarcane.</title>
        <authorList>
            <person name="Schwab S."/>
            <person name="dos Santos Teixeira K.R."/>
            <person name="Simoes Araujo J.L."/>
            <person name="Soares Vidal M."/>
            <person name="Borges de Freitas H.R."/>
            <person name="Rivello Crivelaro A.L."/>
            <person name="Bueno de Camargo Nunes A."/>
            <person name="dos Santos C.M."/>
            <person name="Palmeira da Silva Rosa D."/>
            <person name="da Silva Padilha D."/>
            <person name="da Silva E."/>
            <person name="Araujo Terra L."/>
            <person name="Soares Mendes V."/>
            <person name="Farinelli L."/>
            <person name="Magalhaes Cruz L."/>
            <person name="Baldani J.I."/>
        </authorList>
    </citation>
    <scope>NUCLEOTIDE SEQUENCE [LARGE SCALE GENOMIC DNA]</scope>
    <source>
        <strain evidence="4 5">CBAmC</strain>
    </source>
</reference>
<evidence type="ECO:0000256" key="1">
    <source>
        <dbReference type="ARBA" id="ARBA00022553"/>
    </source>
</evidence>
<dbReference type="InterPro" id="IPR011006">
    <property type="entry name" value="CheY-like_superfamily"/>
</dbReference>
<proteinExistence type="predicted"/>
<evidence type="ECO:0000256" key="2">
    <source>
        <dbReference type="PROSITE-ProRule" id="PRU00169"/>
    </source>
</evidence>
<dbReference type="EMBL" id="CP022110">
    <property type="protein sequence ID" value="ASG20852.1"/>
    <property type="molecule type" value="Genomic_DNA"/>
</dbReference>